<dbReference type="InterPro" id="IPR051156">
    <property type="entry name" value="Mito/Outer_Membr_Metalloprot"/>
</dbReference>
<evidence type="ECO:0000256" key="1">
    <source>
        <dbReference type="ARBA" id="ARBA00001947"/>
    </source>
</evidence>
<dbReference type="Pfam" id="PF01435">
    <property type="entry name" value="Peptidase_M48"/>
    <property type="match status" value="1"/>
</dbReference>
<sequence length="450" mass="48236">MRLFGRILATFAALSLIVQPVAAQSILRDAETEALLDDMAAPLIRAAGLEPGNVEIVLVGDDSINAFVAGGQAVYIHSGLLEAADSADEVQGVIAHELGHITGGHVINSSGATNAGRISILSLLLAAAAAAAGAGDAAMGVMMAGQRAALGKYLAFSRVQESAADAAGAQYLSDAGISGRGSLAFFGKLQNLEFRYGYRQDDEQTFERTHPLSGDRIATLRESYSKDPAWEKPVDRDLQARFERVKAKLAGYVQEPAQTLREYPVTDTSAAARYARAYAYHKDAQVDRSLIETRALLAGDPDNPYYLELEGQVLLESGRPEDALAPLRRATALTGNQPLIAATFGHALIATEDSANHAEAEQVLRAAVSRDRRNPFAWYQLGVIHAAQGDMPRARLASAEQQVMSGRFTEALRSATAAENGLLEGSPDWLRAQDIAMQARAELERARKRK</sequence>
<dbReference type="AlphaFoldDB" id="A0A6I4TCT0"/>
<keyword evidence="5" id="KW-0862">Zinc</keyword>
<dbReference type="PANTHER" id="PTHR22726:SF1">
    <property type="entry name" value="METALLOENDOPEPTIDASE OMA1, MITOCHONDRIAL"/>
    <property type="match status" value="1"/>
</dbReference>
<reference evidence="9 10" key="1">
    <citation type="submission" date="2019-12" db="EMBL/GenBank/DDBJ databases">
        <title>Genomic-based taxomic classification of the family Erythrobacteraceae.</title>
        <authorList>
            <person name="Xu L."/>
        </authorList>
    </citation>
    <scope>NUCLEOTIDE SEQUENCE [LARGE SCALE GENOMIC DNA]</scope>
    <source>
        <strain evidence="9 10">100921-2</strain>
    </source>
</reference>
<dbReference type="EMBL" id="WTZA01000001">
    <property type="protein sequence ID" value="MXO75359.1"/>
    <property type="molecule type" value="Genomic_DNA"/>
</dbReference>
<evidence type="ECO:0000259" key="8">
    <source>
        <dbReference type="Pfam" id="PF01435"/>
    </source>
</evidence>
<keyword evidence="4" id="KW-0378">Hydrolase</keyword>
<dbReference type="GO" id="GO:0016020">
    <property type="term" value="C:membrane"/>
    <property type="evidence" value="ECO:0007669"/>
    <property type="project" value="TreeGrafter"/>
</dbReference>
<gene>
    <name evidence="9" type="ORF">GRI40_09055</name>
</gene>
<keyword evidence="2 9" id="KW-0645">Protease</keyword>
<dbReference type="GO" id="GO:0046872">
    <property type="term" value="F:metal ion binding"/>
    <property type="evidence" value="ECO:0007669"/>
    <property type="project" value="UniProtKB-KW"/>
</dbReference>
<evidence type="ECO:0000256" key="2">
    <source>
        <dbReference type="ARBA" id="ARBA00022670"/>
    </source>
</evidence>
<accession>A0A6I4TCT0</accession>
<keyword evidence="7" id="KW-0732">Signal</keyword>
<comment type="caution">
    <text evidence="9">The sequence shown here is derived from an EMBL/GenBank/DDBJ whole genome shotgun (WGS) entry which is preliminary data.</text>
</comment>
<evidence type="ECO:0000256" key="7">
    <source>
        <dbReference type="SAM" id="SignalP"/>
    </source>
</evidence>
<evidence type="ECO:0000313" key="9">
    <source>
        <dbReference type="EMBL" id="MXO75359.1"/>
    </source>
</evidence>
<dbReference type="InterPro" id="IPR001915">
    <property type="entry name" value="Peptidase_M48"/>
</dbReference>
<comment type="cofactor">
    <cofactor evidence="1">
        <name>Zn(2+)</name>
        <dbReference type="ChEBI" id="CHEBI:29105"/>
    </cofactor>
</comment>
<dbReference type="Proteomes" id="UP000439522">
    <property type="component" value="Unassembled WGS sequence"/>
</dbReference>
<dbReference type="InterPro" id="IPR011990">
    <property type="entry name" value="TPR-like_helical_dom_sf"/>
</dbReference>
<evidence type="ECO:0000313" key="10">
    <source>
        <dbReference type="Proteomes" id="UP000439522"/>
    </source>
</evidence>
<dbReference type="CDD" id="cd07324">
    <property type="entry name" value="M48C_Oma1-like"/>
    <property type="match status" value="1"/>
</dbReference>
<dbReference type="GO" id="GO:0051603">
    <property type="term" value="P:proteolysis involved in protein catabolic process"/>
    <property type="evidence" value="ECO:0007669"/>
    <property type="project" value="TreeGrafter"/>
</dbReference>
<evidence type="ECO:0000256" key="5">
    <source>
        <dbReference type="ARBA" id="ARBA00022833"/>
    </source>
</evidence>
<dbReference type="SUPFAM" id="SSF48452">
    <property type="entry name" value="TPR-like"/>
    <property type="match status" value="1"/>
</dbReference>
<evidence type="ECO:0000256" key="3">
    <source>
        <dbReference type="ARBA" id="ARBA00022723"/>
    </source>
</evidence>
<keyword evidence="3" id="KW-0479">Metal-binding</keyword>
<feature type="domain" description="Peptidase M48" evidence="8">
    <location>
        <begin position="33"/>
        <end position="222"/>
    </location>
</feature>
<organism evidence="9 10">
    <name type="scientific">Tsuneonella aeria</name>
    <dbReference type="NCBI Taxonomy" id="1837929"/>
    <lineage>
        <taxon>Bacteria</taxon>
        <taxon>Pseudomonadati</taxon>
        <taxon>Pseudomonadota</taxon>
        <taxon>Alphaproteobacteria</taxon>
        <taxon>Sphingomonadales</taxon>
        <taxon>Erythrobacteraceae</taxon>
        <taxon>Tsuneonella</taxon>
    </lineage>
</organism>
<evidence type="ECO:0000256" key="4">
    <source>
        <dbReference type="ARBA" id="ARBA00022801"/>
    </source>
</evidence>
<dbReference type="OrthoDB" id="9814887at2"/>
<protein>
    <submittedName>
        <fullName evidence="9">M48 family metalloprotease</fullName>
    </submittedName>
</protein>
<dbReference type="PANTHER" id="PTHR22726">
    <property type="entry name" value="METALLOENDOPEPTIDASE OMA1"/>
    <property type="match status" value="1"/>
</dbReference>
<name>A0A6I4TCT0_9SPHN</name>
<keyword evidence="6 9" id="KW-0482">Metalloprotease</keyword>
<keyword evidence="10" id="KW-1185">Reference proteome</keyword>
<dbReference type="RefSeq" id="WP_160611009.1">
    <property type="nucleotide sequence ID" value="NZ_WTZA01000001.1"/>
</dbReference>
<evidence type="ECO:0000256" key="6">
    <source>
        <dbReference type="ARBA" id="ARBA00023049"/>
    </source>
</evidence>
<feature type="chain" id="PRO_5026079146" evidence="7">
    <location>
        <begin position="24"/>
        <end position="450"/>
    </location>
</feature>
<proteinExistence type="predicted"/>
<dbReference type="GO" id="GO:0004222">
    <property type="term" value="F:metalloendopeptidase activity"/>
    <property type="evidence" value="ECO:0007669"/>
    <property type="project" value="InterPro"/>
</dbReference>
<feature type="signal peptide" evidence="7">
    <location>
        <begin position="1"/>
        <end position="23"/>
    </location>
</feature>
<dbReference type="Gene3D" id="1.25.40.10">
    <property type="entry name" value="Tetratricopeptide repeat domain"/>
    <property type="match status" value="1"/>
</dbReference>
<dbReference type="Gene3D" id="3.30.2010.10">
    <property type="entry name" value="Metalloproteases ('zincins'), catalytic domain"/>
    <property type="match status" value="1"/>
</dbReference>